<dbReference type="KEGG" id="lant:TUM19329_25560"/>
<sequence length="235" mass="26728">MSFTLVAYDLLKTSIKESIVTEIKSKGLDPLKLEESIEKLPDDRRIQARLLLKTIALLDAVNPKTEEARRIQARILNAITFYIRDQIKVIYETTFPYVSPERSTLYNHLTASLDLNTNNYPDTADLVDMYGSLRKFLLMHVYKSAKPKKGYLEEQPFDIKGYSVESDIITLSTKVHTWGMEVIQRAKERHLEELEAKKPVVVSRGYLGFGSIFGSSSVEPVKKDCVIAGPTIDRL</sequence>
<protein>
    <recommendedName>
        <fullName evidence="3">Dot/Icm T4SS effector</fullName>
    </recommendedName>
</protein>
<dbReference type="RefSeq" id="WP_173237588.1">
    <property type="nucleotide sequence ID" value="NZ_AP022839.1"/>
</dbReference>
<dbReference type="Proteomes" id="UP000502894">
    <property type="component" value="Chromosome"/>
</dbReference>
<evidence type="ECO:0000313" key="2">
    <source>
        <dbReference type="Proteomes" id="UP000502894"/>
    </source>
</evidence>
<name>A0A6F8T675_9GAMM</name>
<reference evidence="1" key="1">
    <citation type="journal article" date="2020" name="Microbiol. Resour. Announc.">
        <title>Complete Genome Sequence of Novel Psychrotolerant Legionella Strain TUM19329, Isolated from Antarctic Lake Sediment.</title>
        <authorList>
            <person name="Shimada S."/>
            <person name="Nakai R."/>
            <person name="Aoki K."/>
            <person name="Shimoeda N."/>
            <person name="Ohno G."/>
            <person name="Miyazaki Y."/>
            <person name="Kudoh S."/>
            <person name="Imura S."/>
            <person name="Watanabe K."/>
            <person name="Ishii Y."/>
            <person name="Tateda K."/>
        </authorList>
    </citation>
    <scope>NUCLEOTIDE SEQUENCE [LARGE SCALE GENOMIC DNA]</scope>
    <source>
        <strain evidence="1">TUM19329</strain>
    </source>
</reference>
<proteinExistence type="predicted"/>
<dbReference type="Pfam" id="PF16848">
    <property type="entry name" value="SoDot-IcmSS"/>
    <property type="match status" value="1"/>
</dbReference>
<dbReference type="EMBL" id="AP022839">
    <property type="protein sequence ID" value="BCA96195.1"/>
    <property type="molecule type" value="Genomic_DNA"/>
</dbReference>
<dbReference type="Gene3D" id="1.20.1440.330">
    <property type="match status" value="1"/>
</dbReference>
<dbReference type="AlphaFoldDB" id="A0A6F8T675"/>
<dbReference type="InterPro" id="IPR044887">
    <property type="entry name" value="SoDot-IcmSS_sf"/>
</dbReference>
<evidence type="ECO:0008006" key="3">
    <source>
        <dbReference type="Google" id="ProtNLM"/>
    </source>
</evidence>
<evidence type="ECO:0000313" key="1">
    <source>
        <dbReference type="EMBL" id="BCA96195.1"/>
    </source>
</evidence>
<organism evidence="1 2">
    <name type="scientific">Legionella antarctica</name>
    <dbReference type="NCBI Taxonomy" id="2708020"/>
    <lineage>
        <taxon>Bacteria</taxon>
        <taxon>Pseudomonadati</taxon>
        <taxon>Pseudomonadota</taxon>
        <taxon>Gammaproteobacteria</taxon>
        <taxon>Legionellales</taxon>
        <taxon>Legionellaceae</taxon>
        <taxon>Legionella</taxon>
    </lineage>
</organism>
<keyword evidence="2" id="KW-1185">Reference proteome</keyword>
<accession>A0A6F8T675</accession>
<dbReference type="InterPro" id="IPR031758">
    <property type="entry name" value="SoDot-IcmSS"/>
</dbReference>
<dbReference type="Gene3D" id="6.10.280.170">
    <property type="entry name" value="Substrate of the Dot/Icm secretion system"/>
    <property type="match status" value="1"/>
</dbReference>
<gene>
    <name evidence="1" type="ORF">TUM19329_25560</name>
</gene>